<accession>A0ABT1H0G9</accession>
<protein>
    <recommendedName>
        <fullName evidence="2">DNA ligase (ATP)</fullName>
        <ecNumber evidence="2">6.5.1.1</ecNumber>
    </recommendedName>
</protein>
<evidence type="ECO:0000259" key="5">
    <source>
        <dbReference type="PROSITE" id="PS50160"/>
    </source>
</evidence>
<dbReference type="Pfam" id="PF04679">
    <property type="entry name" value="DNA_ligase_A_C"/>
    <property type="match status" value="1"/>
</dbReference>
<dbReference type="InterPro" id="IPR012340">
    <property type="entry name" value="NA-bd_OB-fold"/>
</dbReference>
<dbReference type="InterPro" id="IPR044117">
    <property type="entry name" value="OBF_LigC-like"/>
</dbReference>
<dbReference type="EC" id="6.5.1.1" evidence="2"/>
<feature type="domain" description="ATP-dependent DNA ligase family profile" evidence="5">
    <location>
        <begin position="129"/>
        <end position="272"/>
    </location>
</feature>
<dbReference type="CDD" id="cd07970">
    <property type="entry name" value="OBF_DNA_ligase_LigC"/>
    <property type="match status" value="1"/>
</dbReference>
<dbReference type="Gene3D" id="3.30.470.30">
    <property type="entry name" value="DNA ligase/mRNA capping enzyme"/>
    <property type="match status" value="1"/>
</dbReference>
<dbReference type="InterPro" id="IPR050191">
    <property type="entry name" value="ATP-dep_DNA_ligase"/>
</dbReference>
<dbReference type="InterPro" id="IPR012310">
    <property type="entry name" value="DNA_ligase_ATP-dep_cent"/>
</dbReference>
<gene>
    <name evidence="6" type="ORF">LX12_001451</name>
</gene>
<reference evidence="6 7" key="1">
    <citation type="submission" date="2022-06" db="EMBL/GenBank/DDBJ databases">
        <title>Genomic Encyclopedia of Archaeal and Bacterial Type Strains, Phase II (KMG-II): from individual species to whole genera.</title>
        <authorList>
            <person name="Goeker M."/>
        </authorList>
    </citation>
    <scope>NUCLEOTIDE SEQUENCE [LARGE SCALE GENOMIC DNA]</scope>
    <source>
        <strain evidence="6 7">DSM 45037</strain>
    </source>
</reference>
<dbReference type="Proteomes" id="UP001205740">
    <property type="component" value="Unassembled WGS sequence"/>
</dbReference>
<keyword evidence="7" id="KW-1185">Reference proteome</keyword>
<evidence type="ECO:0000256" key="1">
    <source>
        <dbReference type="ARBA" id="ARBA00007572"/>
    </source>
</evidence>
<dbReference type="PROSITE" id="PS50160">
    <property type="entry name" value="DNA_LIGASE_A3"/>
    <property type="match status" value="1"/>
</dbReference>
<evidence type="ECO:0000313" key="7">
    <source>
        <dbReference type="Proteomes" id="UP001205740"/>
    </source>
</evidence>
<evidence type="ECO:0000256" key="3">
    <source>
        <dbReference type="ARBA" id="ARBA00022598"/>
    </source>
</evidence>
<proteinExistence type="inferred from homology"/>
<evidence type="ECO:0000313" key="6">
    <source>
        <dbReference type="EMBL" id="MCP2160272.1"/>
    </source>
</evidence>
<dbReference type="Pfam" id="PF01068">
    <property type="entry name" value="DNA_ligase_A_M"/>
    <property type="match status" value="1"/>
</dbReference>
<dbReference type="NCBIfam" id="NF006078">
    <property type="entry name" value="PRK08224.1"/>
    <property type="match status" value="1"/>
</dbReference>
<dbReference type="PANTHER" id="PTHR45674">
    <property type="entry name" value="DNA LIGASE 1/3 FAMILY MEMBER"/>
    <property type="match status" value="1"/>
</dbReference>
<comment type="similarity">
    <text evidence="1">Belongs to the ATP-dependent DNA ligase family.</text>
</comment>
<evidence type="ECO:0000256" key="4">
    <source>
        <dbReference type="ARBA" id="ARBA00034003"/>
    </source>
</evidence>
<dbReference type="SUPFAM" id="SSF56091">
    <property type="entry name" value="DNA ligase/mRNA capping enzyme, catalytic domain"/>
    <property type="match status" value="1"/>
</dbReference>
<comment type="catalytic activity">
    <reaction evidence="4">
        <text>ATP + (deoxyribonucleotide)n-3'-hydroxyl + 5'-phospho-(deoxyribonucleotide)m = (deoxyribonucleotide)n+m + AMP + diphosphate.</text>
        <dbReference type="EC" id="6.5.1.1"/>
    </reaction>
</comment>
<evidence type="ECO:0000256" key="2">
    <source>
        <dbReference type="ARBA" id="ARBA00012727"/>
    </source>
</evidence>
<organism evidence="6 7">
    <name type="scientific">Williamsia serinedens</name>
    <dbReference type="NCBI Taxonomy" id="391736"/>
    <lineage>
        <taxon>Bacteria</taxon>
        <taxon>Bacillati</taxon>
        <taxon>Actinomycetota</taxon>
        <taxon>Actinomycetes</taxon>
        <taxon>Mycobacteriales</taxon>
        <taxon>Nocardiaceae</taxon>
        <taxon>Williamsia</taxon>
    </lineage>
</organism>
<keyword evidence="3 6" id="KW-0436">Ligase</keyword>
<dbReference type="EMBL" id="JAMTCG010000002">
    <property type="protein sequence ID" value="MCP2160272.1"/>
    <property type="molecule type" value="Genomic_DNA"/>
</dbReference>
<dbReference type="InterPro" id="IPR012309">
    <property type="entry name" value="DNA_ligase_ATP-dep_C"/>
</dbReference>
<dbReference type="CDD" id="cd07905">
    <property type="entry name" value="Adenylation_DNA_ligase_LigC"/>
    <property type="match status" value="1"/>
</dbReference>
<dbReference type="PANTHER" id="PTHR45674:SF4">
    <property type="entry name" value="DNA LIGASE 1"/>
    <property type="match status" value="1"/>
</dbReference>
<sequence length="380" mass="42164">MRSTLSVCGPEWARLATGVRHNGDVDLPVMPPVSPMLAKPLKSMPADASYEPKWDGFRSICFRDGDEVELGSRNERPLTRYFPEVVAAALAELPDRCVIDGEIVVATEHGLDFEALQQRIHPADSRVRMLSSTTPAAFIAFDLLALGDDDLTGRPFTERRAALVEALDGVGPTFHVTPATTDVDVAQRWFSEFEGAGLDGVIAKPFDVTYQPDKRVMVKVKHERTADCVVAGYRVHKSGPEAIGSLMLGLYTDSGSLASVGVIGAFPMAKRRSLFEELQPLVTTFDDHPWNWAATEAGEQTPGRNAGSRWNSGKDLSFVPLRPERVVEVRYDHMEGERFRHTAQFNRWRPDRDPRSCTYEQLEQPVTFRLDDIVPGLGAQ</sequence>
<dbReference type="Gene3D" id="2.40.50.140">
    <property type="entry name" value="Nucleic acid-binding proteins"/>
    <property type="match status" value="1"/>
</dbReference>
<dbReference type="SUPFAM" id="SSF50249">
    <property type="entry name" value="Nucleic acid-binding proteins"/>
    <property type="match status" value="1"/>
</dbReference>
<comment type="caution">
    <text evidence="6">The sequence shown here is derived from an EMBL/GenBank/DDBJ whole genome shotgun (WGS) entry which is preliminary data.</text>
</comment>
<name>A0ABT1H0G9_9NOCA</name>
<dbReference type="GO" id="GO:0016874">
    <property type="term" value="F:ligase activity"/>
    <property type="evidence" value="ECO:0007669"/>
    <property type="project" value="UniProtKB-KW"/>
</dbReference>
<dbReference type="InterPro" id="IPR044119">
    <property type="entry name" value="Adenylation_LigC-like"/>
</dbReference>